<dbReference type="Pfam" id="PF00611">
    <property type="entry name" value="FCH"/>
    <property type="match status" value="1"/>
</dbReference>
<keyword evidence="6" id="KW-1185">Reference proteome</keyword>
<dbReference type="InterPro" id="IPR027267">
    <property type="entry name" value="AH/BAR_dom_sf"/>
</dbReference>
<gene>
    <name evidence="5" type="ORF">CUNI_LOCUS9928</name>
</gene>
<feature type="compositionally biased region" description="Basic and acidic residues" evidence="3">
    <location>
        <begin position="477"/>
        <end position="490"/>
    </location>
</feature>
<evidence type="ECO:0000256" key="3">
    <source>
        <dbReference type="SAM" id="MobiDB-lite"/>
    </source>
</evidence>
<feature type="domain" description="F-BAR" evidence="4">
    <location>
        <begin position="1"/>
        <end position="263"/>
    </location>
</feature>
<dbReference type="Gene3D" id="1.20.1270.60">
    <property type="entry name" value="Arfaptin homology (AH) domain/BAR domain"/>
    <property type="match status" value="1"/>
</dbReference>
<feature type="non-terminal residue" evidence="5">
    <location>
        <position position="1"/>
    </location>
</feature>
<dbReference type="PANTHER" id="PTHR15735">
    <property type="entry name" value="FCH AND DOUBLE SH3 DOMAINS PROTEIN"/>
    <property type="match status" value="1"/>
</dbReference>
<protein>
    <recommendedName>
        <fullName evidence="4">F-BAR domain-containing protein</fullName>
    </recommendedName>
</protein>
<sequence>MGFGKDMKGKSSHEAIVRVQDAELRLLDTVQHFISMRVDNDRKYAAGLEKMLRMTMKSDNSEFKDCCAVFKAWDVILQETDNLVKLLKANADHLQNITLEILTDLISDKKLARKRYLDDRNRLDSDFLKIQDEMVKNRIEYAKCVERLNTDKAKFQDLQSKGKSGPKLDEAKSKFFRSAVRLHKLHNDYIISVNNAQEHQLMLRDTALPAVLDCHQDGQETFVHKMKFVLESYLKNTDTCSAEFQSITKHIGDAINAIRPGEEYSGTFIDLYKSTLPPPADFTFDETLLESYSGSLKANVIEVNDLTVELLHQRYTKLTEEIEETKEKISRVNTDQQKICNEVKKLSARIRDSPSIDNVNNYLQKRSHSENYTREILELEGNLKKLEKLAALIRQPLDKLGSNPVPIALDTHDVGDASAAASSSSGAVKDTVFIKSLTKMNPFKKAMKSSNSQSTLNAEDEADRHSSFSNEDSSTDVEVRKKAQRYEKYV</sequence>
<comment type="caution">
    <text evidence="5">The sequence shown here is derived from an EMBL/GenBank/DDBJ whole genome shotgun (WGS) entry which is preliminary data.</text>
</comment>
<dbReference type="SUPFAM" id="SSF103657">
    <property type="entry name" value="BAR/IMD domain-like"/>
    <property type="match status" value="1"/>
</dbReference>
<evidence type="ECO:0000313" key="5">
    <source>
        <dbReference type="EMBL" id="CAG5124370.1"/>
    </source>
</evidence>
<dbReference type="Proteomes" id="UP000678393">
    <property type="component" value="Unassembled WGS sequence"/>
</dbReference>
<dbReference type="SMART" id="SM00055">
    <property type="entry name" value="FCH"/>
    <property type="match status" value="1"/>
</dbReference>
<feature type="coiled-coil region" evidence="2">
    <location>
        <begin position="308"/>
        <end position="335"/>
    </location>
</feature>
<dbReference type="OrthoDB" id="546826at2759"/>
<evidence type="ECO:0000313" key="6">
    <source>
        <dbReference type="Proteomes" id="UP000678393"/>
    </source>
</evidence>
<dbReference type="EMBL" id="CAJHNH020001771">
    <property type="protein sequence ID" value="CAG5124370.1"/>
    <property type="molecule type" value="Genomic_DNA"/>
</dbReference>
<keyword evidence="1 2" id="KW-0175">Coiled coil</keyword>
<feature type="region of interest" description="Disordered" evidence="3">
    <location>
        <begin position="444"/>
        <end position="490"/>
    </location>
</feature>
<proteinExistence type="predicted"/>
<name>A0A8S3Z9A2_9EUPU</name>
<dbReference type="PROSITE" id="PS51741">
    <property type="entry name" value="F_BAR"/>
    <property type="match status" value="1"/>
</dbReference>
<accession>A0A8S3Z9A2</accession>
<feature type="compositionally biased region" description="Polar residues" evidence="3">
    <location>
        <begin position="448"/>
        <end position="457"/>
    </location>
</feature>
<reference evidence="5" key="1">
    <citation type="submission" date="2021-04" db="EMBL/GenBank/DDBJ databases">
        <authorList>
            <consortium name="Molecular Ecology Group"/>
        </authorList>
    </citation>
    <scope>NUCLEOTIDE SEQUENCE</scope>
</reference>
<dbReference type="PANTHER" id="PTHR15735:SF21">
    <property type="entry name" value="PROTEIN NERVOUS WRECK"/>
    <property type="match status" value="1"/>
</dbReference>
<evidence type="ECO:0000256" key="2">
    <source>
        <dbReference type="SAM" id="Coils"/>
    </source>
</evidence>
<dbReference type="InterPro" id="IPR001060">
    <property type="entry name" value="FCH_dom"/>
</dbReference>
<dbReference type="AlphaFoldDB" id="A0A8S3Z9A2"/>
<dbReference type="InterPro" id="IPR031160">
    <property type="entry name" value="F_BAR_dom"/>
</dbReference>
<evidence type="ECO:0000256" key="1">
    <source>
        <dbReference type="PROSITE-ProRule" id="PRU01077"/>
    </source>
</evidence>
<evidence type="ECO:0000259" key="4">
    <source>
        <dbReference type="PROSITE" id="PS51741"/>
    </source>
</evidence>
<organism evidence="5 6">
    <name type="scientific">Candidula unifasciata</name>
    <dbReference type="NCBI Taxonomy" id="100452"/>
    <lineage>
        <taxon>Eukaryota</taxon>
        <taxon>Metazoa</taxon>
        <taxon>Spiralia</taxon>
        <taxon>Lophotrochozoa</taxon>
        <taxon>Mollusca</taxon>
        <taxon>Gastropoda</taxon>
        <taxon>Heterobranchia</taxon>
        <taxon>Euthyneura</taxon>
        <taxon>Panpulmonata</taxon>
        <taxon>Eupulmonata</taxon>
        <taxon>Stylommatophora</taxon>
        <taxon>Helicina</taxon>
        <taxon>Helicoidea</taxon>
        <taxon>Geomitridae</taxon>
        <taxon>Candidula</taxon>
    </lineage>
</organism>